<name>A0A9D4DVU7_DREPO</name>
<keyword evidence="3" id="KW-1185">Reference proteome</keyword>
<dbReference type="EMBL" id="JAIWYP010000010">
    <property type="protein sequence ID" value="KAH3755270.1"/>
    <property type="molecule type" value="Genomic_DNA"/>
</dbReference>
<feature type="transmembrane region" description="Helical" evidence="1">
    <location>
        <begin position="100"/>
        <end position="122"/>
    </location>
</feature>
<reference evidence="2" key="2">
    <citation type="submission" date="2020-11" db="EMBL/GenBank/DDBJ databases">
        <authorList>
            <person name="McCartney M.A."/>
            <person name="Auch B."/>
            <person name="Kono T."/>
            <person name="Mallez S."/>
            <person name="Becker A."/>
            <person name="Gohl D.M."/>
            <person name="Silverstein K.A.T."/>
            <person name="Koren S."/>
            <person name="Bechman K.B."/>
            <person name="Herman A."/>
            <person name="Abrahante J.E."/>
            <person name="Garbe J."/>
        </authorList>
    </citation>
    <scope>NUCLEOTIDE SEQUENCE</scope>
    <source>
        <strain evidence="2">Duluth1</strain>
        <tissue evidence="2">Whole animal</tissue>
    </source>
</reference>
<sequence length="140" mass="15433">MRFSWDIQETKFLKCDKDQTPIGQCSALTVVQCGVEETYSGVYNIASNNDLTSTTITLITYKEDLSGNYSCFKDNNADRQTVCLTTERTSEPSTGATSNAFLVVGIIIAVCVPVVITVIICFKCKKHIKITNLNVCSSKR</sequence>
<reference evidence="2" key="1">
    <citation type="journal article" date="2019" name="bioRxiv">
        <title>The Genome of the Zebra Mussel, Dreissena polymorpha: A Resource for Invasive Species Research.</title>
        <authorList>
            <person name="McCartney M.A."/>
            <person name="Auch B."/>
            <person name="Kono T."/>
            <person name="Mallez S."/>
            <person name="Zhang Y."/>
            <person name="Obille A."/>
            <person name="Becker A."/>
            <person name="Abrahante J.E."/>
            <person name="Garbe J."/>
            <person name="Badalamenti J.P."/>
            <person name="Herman A."/>
            <person name="Mangelson H."/>
            <person name="Liachko I."/>
            <person name="Sullivan S."/>
            <person name="Sone E.D."/>
            <person name="Koren S."/>
            <person name="Silverstein K.A.T."/>
            <person name="Beckman K.B."/>
            <person name="Gohl D.M."/>
        </authorList>
    </citation>
    <scope>NUCLEOTIDE SEQUENCE</scope>
    <source>
        <strain evidence="2">Duluth1</strain>
        <tissue evidence="2">Whole animal</tissue>
    </source>
</reference>
<evidence type="ECO:0000313" key="3">
    <source>
        <dbReference type="Proteomes" id="UP000828390"/>
    </source>
</evidence>
<gene>
    <name evidence="2" type="ORF">DPMN_189961</name>
</gene>
<evidence type="ECO:0000256" key="1">
    <source>
        <dbReference type="SAM" id="Phobius"/>
    </source>
</evidence>
<keyword evidence="1" id="KW-0472">Membrane</keyword>
<evidence type="ECO:0000313" key="2">
    <source>
        <dbReference type="EMBL" id="KAH3755270.1"/>
    </source>
</evidence>
<protein>
    <submittedName>
        <fullName evidence="2">Uncharacterized protein</fullName>
    </submittedName>
</protein>
<keyword evidence="1" id="KW-0812">Transmembrane</keyword>
<comment type="caution">
    <text evidence="2">The sequence shown here is derived from an EMBL/GenBank/DDBJ whole genome shotgun (WGS) entry which is preliminary data.</text>
</comment>
<keyword evidence="1" id="KW-1133">Transmembrane helix</keyword>
<proteinExistence type="predicted"/>
<dbReference type="Proteomes" id="UP000828390">
    <property type="component" value="Unassembled WGS sequence"/>
</dbReference>
<dbReference type="AlphaFoldDB" id="A0A9D4DVU7"/>
<organism evidence="2 3">
    <name type="scientific">Dreissena polymorpha</name>
    <name type="common">Zebra mussel</name>
    <name type="synonym">Mytilus polymorpha</name>
    <dbReference type="NCBI Taxonomy" id="45954"/>
    <lineage>
        <taxon>Eukaryota</taxon>
        <taxon>Metazoa</taxon>
        <taxon>Spiralia</taxon>
        <taxon>Lophotrochozoa</taxon>
        <taxon>Mollusca</taxon>
        <taxon>Bivalvia</taxon>
        <taxon>Autobranchia</taxon>
        <taxon>Heteroconchia</taxon>
        <taxon>Euheterodonta</taxon>
        <taxon>Imparidentia</taxon>
        <taxon>Neoheterodontei</taxon>
        <taxon>Myida</taxon>
        <taxon>Dreissenoidea</taxon>
        <taxon>Dreissenidae</taxon>
        <taxon>Dreissena</taxon>
    </lineage>
</organism>
<accession>A0A9D4DVU7</accession>